<evidence type="ECO:0000313" key="4">
    <source>
        <dbReference type="EMBL" id="SFI90609.1"/>
    </source>
</evidence>
<gene>
    <name evidence="4" type="ORF">SAMN05216561_114155</name>
</gene>
<dbReference type="InterPro" id="IPR050595">
    <property type="entry name" value="Bact_response_regulator"/>
</dbReference>
<dbReference type="OrthoDB" id="9800897at2"/>
<dbReference type="PANTHER" id="PTHR44591">
    <property type="entry name" value="STRESS RESPONSE REGULATOR PROTEIN 1"/>
    <property type="match status" value="1"/>
</dbReference>
<dbReference type="InterPro" id="IPR001789">
    <property type="entry name" value="Sig_transdc_resp-reg_receiver"/>
</dbReference>
<feature type="modified residue" description="4-aspartylphosphate" evidence="2">
    <location>
        <position position="51"/>
    </location>
</feature>
<proteinExistence type="predicted"/>
<evidence type="ECO:0000256" key="1">
    <source>
        <dbReference type="ARBA" id="ARBA00022553"/>
    </source>
</evidence>
<dbReference type="PROSITE" id="PS50110">
    <property type="entry name" value="RESPONSE_REGULATORY"/>
    <property type="match status" value="1"/>
</dbReference>
<reference evidence="4 5" key="1">
    <citation type="submission" date="2016-10" db="EMBL/GenBank/DDBJ databases">
        <authorList>
            <person name="de Groot N.N."/>
        </authorList>
    </citation>
    <scope>NUCLEOTIDE SEQUENCE [LARGE SCALE GENOMIC DNA]</scope>
    <source>
        <strain evidence="4 5">CGMCC 1.11156</strain>
    </source>
</reference>
<evidence type="ECO:0000313" key="5">
    <source>
        <dbReference type="Proteomes" id="UP000198649"/>
    </source>
</evidence>
<dbReference type="RefSeq" id="WP_091115591.1">
    <property type="nucleotide sequence ID" value="NZ_BKAF01000017.1"/>
</dbReference>
<dbReference type="SMART" id="SM00448">
    <property type="entry name" value="REC"/>
    <property type="match status" value="1"/>
</dbReference>
<dbReference type="Proteomes" id="UP000198649">
    <property type="component" value="Unassembled WGS sequence"/>
</dbReference>
<protein>
    <submittedName>
        <fullName evidence="4">Two-component system, OmpR family, phosphate regulon response regulator OmpR</fullName>
    </submittedName>
</protein>
<dbReference type="EMBL" id="FOQG01000014">
    <property type="protein sequence ID" value="SFI90609.1"/>
    <property type="molecule type" value="Genomic_DNA"/>
</dbReference>
<evidence type="ECO:0000256" key="2">
    <source>
        <dbReference type="PROSITE-ProRule" id="PRU00169"/>
    </source>
</evidence>
<dbReference type="Pfam" id="PF00072">
    <property type="entry name" value="Response_reg"/>
    <property type="match status" value="1"/>
</dbReference>
<dbReference type="Gene3D" id="3.40.50.2300">
    <property type="match status" value="1"/>
</dbReference>
<organism evidence="4 5">
    <name type="scientific">Nocardioides psychrotolerans</name>
    <dbReference type="NCBI Taxonomy" id="1005945"/>
    <lineage>
        <taxon>Bacteria</taxon>
        <taxon>Bacillati</taxon>
        <taxon>Actinomycetota</taxon>
        <taxon>Actinomycetes</taxon>
        <taxon>Propionibacteriales</taxon>
        <taxon>Nocardioidaceae</taxon>
        <taxon>Nocardioides</taxon>
    </lineage>
</organism>
<dbReference type="GO" id="GO:0000160">
    <property type="term" value="P:phosphorelay signal transduction system"/>
    <property type="evidence" value="ECO:0007669"/>
    <property type="project" value="InterPro"/>
</dbReference>
<accession>A0A1I3M0Q5</accession>
<dbReference type="SUPFAM" id="SSF52172">
    <property type="entry name" value="CheY-like"/>
    <property type="match status" value="1"/>
</dbReference>
<evidence type="ECO:0000259" key="3">
    <source>
        <dbReference type="PROSITE" id="PS50110"/>
    </source>
</evidence>
<feature type="domain" description="Response regulatory" evidence="3">
    <location>
        <begin position="2"/>
        <end position="120"/>
    </location>
</feature>
<sequence>MKVLVADDNEDVRFMMSTLLEFRGWVVHTATSGQEALTLLGADHYDAAVLDQTMPPLSGLEVASIRRDAGDQTPFVLWTGWTSELDRDEITRCRVVVMDKSDVNRLPAMLESLAAGNASR</sequence>
<dbReference type="STRING" id="1005945.SAMN05216561_114155"/>
<keyword evidence="5" id="KW-1185">Reference proteome</keyword>
<keyword evidence="1 2" id="KW-0597">Phosphoprotein</keyword>
<dbReference type="InterPro" id="IPR011006">
    <property type="entry name" value="CheY-like_superfamily"/>
</dbReference>
<dbReference type="AlphaFoldDB" id="A0A1I3M0Q5"/>
<name>A0A1I3M0Q5_9ACTN</name>
<dbReference type="PANTHER" id="PTHR44591:SF3">
    <property type="entry name" value="RESPONSE REGULATORY DOMAIN-CONTAINING PROTEIN"/>
    <property type="match status" value="1"/>
</dbReference>